<keyword evidence="4 5" id="KW-0560">Oxidoreductase</keyword>
<dbReference type="SUPFAM" id="SSF55347">
    <property type="entry name" value="Glyceraldehyde-3-phosphate dehydrogenase-like, C-terminal domain"/>
    <property type="match status" value="1"/>
</dbReference>
<dbReference type="Gene3D" id="3.30.360.10">
    <property type="entry name" value="Dihydrodipicolinate Reductase, domain 2"/>
    <property type="match status" value="1"/>
</dbReference>
<dbReference type="CDD" id="cd17895">
    <property type="entry name" value="AGPR_1_N"/>
    <property type="match status" value="1"/>
</dbReference>
<feature type="active site" evidence="5">
    <location>
        <position position="152"/>
    </location>
</feature>
<protein>
    <recommendedName>
        <fullName evidence="5">N-acetyl-gamma-glutamyl-phosphate reductase</fullName>
        <shortName evidence="5">AGPR</shortName>
        <ecNumber evidence="5">1.2.1.38</ecNumber>
    </recommendedName>
    <alternativeName>
        <fullName evidence="5">N-acetyl-glutamate semialdehyde dehydrogenase</fullName>
        <shortName evidence="5">NAGSA dehydrogenase</shortName>
    </alternativeName>
</protein>
<dbReference type="PANTHER" id="PTHR32338">
    <property type="entry name" value="N-ACETYL-GAMMA-GLUTAMYL-PHOSPHATE REDUCTASE, CHLOROPLASTIC-RELATED-RELATED"/>
    <property type="match status" value="1"/>
</dbReference>
<accession>A0A6J4TVT0</accession>
<proteinExistence type="inferred from homology"/>
<evidence type="ECO:0000313" key="7">
    <source>
        <dbReference type="EMBL" id="CAA9533486.1"/>
    </source>
</evidence>
<evidence type="ECO:0000256" key="5">
    <source>
        <dbReference type="HAMAP-Rule" id="MF_00150"/>
    </source>
</evidence>
<dbReference type="SUPFAM" id="SSF51735">
    <property type="entry name" value="NAD(P)-binding Rossmann-fold domains"/>
    <property type="match status" value="1"/>
</dbReference>
<keyword evidence="5" id="KW-0963">Cytoplasm</keyword>
<dbReference type="GO" id="GO:0070401">
    <property type="term" value="F:NADP+ binding"/>
    <property type="evidence" value="ECO:0007669"/>
    <property type="project" value="InterPro"/>
</dbReference>
<evidence type="ECO:0000259" key="6">
    <source>
        <dbReference type="SMART" id="SM00859"/>
    </source>
</evidence>
<dbReference type="EMBL" id="CADCVQ010000179">
    <property type="protein sequence ID" value="CAA9533486.1"/>
    <property type="molecule type" value="Genomic_DNA"/>
</dbReference>
<comment type="pathway">
    <text evidence="5">Amino-acid biosynthesis; L-arginine biosynthesis; N(2)-acetyl-L-ornithine from L-glutamate: step 3/4.</text>
</comment>
<dbReference type="Pfam" id="PF22698">
    <property type="entry name" value="Semialdhyde_dhC_1"/>
    <property type="match status" value="1"/>
</dbReference>
<keyword evidence="3 5" id="KW-0521">NADP</keyword>
<dbReference type="GO" id="GO:0006526">
    <property type="term" value="P:L-arginine biosynthetic process"/>
    <property type="evidence" value="ECO:0007669"/>
    <property type="project" value="UniProtKB-UniRule"/>
</dbReference>
<dbReference type="GO" id="GO:0003942">
    <property type="term" value="F:N-acetyl-gamma-glutamyl-phosphate reductase activity"/>
    <property type="evidence" value="ECO:0007669"/>
    <property type="project" value="UniProtKB-UniRule"/>
</dbReference>
<sequence length="339" mass="35950">MASAPATPSVLVAGASGYTGALAARLVGRHPRFELSAVTSRSDAGRALSELYPHHRVDAVLEELDIERHGDVDAAIVAYPHGASAPVVAALREHGVRVVDLSADFRLRDRDTYAHWYGEHGAPDLFGCAIYGLSELYVEMLPDADLVANPGCFPIATLLALAPLARAGAIADVVVDVKSGVSGAGRAATARTHFVTVDENVVAYGVAGHRHAPEVDQELAVLGANVTATVQPHLLPIDQGELVSCYVTTTRAWEQAELDAVYEAWAAAHPFLEMCAAPPGVRDVRDTNICALHARADPRTGKVLVFSAIDNLWKGAASQAIQNLNLMFGYAETLGIEPR</sequence>
<dbReference type="InterPro" id="IPR058924">
    <property type="entry name" value="AGPR_dimerisation_dom"/>
</dbReference>
<dbReference type="HAMAP" id="MF_00150">
    <property type="entry name" value="ArgC_type1"/>
    <property type="match status" value="1"/>
</dbReference>
<dbReference type="GO" id="GO:0051287">
    <property type="term" value="F:NAD binding"/>
    <property type="evidence" value="ECO:0007669"/>
    <property type="project" value="InterPro"/>
</dbReference>
<dbReference type="UniPathway" id="UPA00068">
    <property type="reaction ID" value="UER00108"/>
</dbReference>
<dbReference type="InterPro" id="IPR050085">
    <property type="entry name" value="AGPR"/>
</dbReference>
<dbReference type="AlphaFoldDB" id="A0A6J4TVT0"/>
<keyword evidence="1 5" id="KW-0055">Arginine biosynthesis</keyword>
<dbReference type="SMART" id="SM00859">
    <property type="entry name" value="Semialdhyde_dh"/>
    <property type="match status" value="1"/>
</dbReference>
<comment type="catalytic activity">
    <reaction evidence="5">
        <text>N-acetyl-L-glutamate 5-semialdehyde + phosphate + NADP(+) = N-acetyl-L-glutamyl 5-phosphate + NADPH + H(+)</text>
        <dbReference type="Rhea" id="RHEA:21588"/>
        <dbReference type="ChEBI" id="CHEBI:15378"/>
        <dbReference type="ChEBI" id="CHEBI:29123"/>
        <dbReference type="ChEBI" id="CHEBI:43474"/>
        <dbReference type="ChEBI" id="CHEBI:57783"/>
        <dbReference type="ChEBI" id="CHEBI:57936"/>
        <dbReference type="ChEBI" id="CHEBI:58349"/>
        <dbReference type="EC" id="1.2.1.38"/>
    </reaction>
</comment>
<reference evidence="7" key="1">
    <citation type="submission" date="2020-02" db="EMBL/GenBank/DDBJ databases">
        <authorList>
            <person name="Meier V. D."/>
        </authorList>
    </citation>
    <scope>NUCLEOTIDE SEQUENCE</scope>
    <source>
        <strain evidence="7">AVDCRST_MAG67</strain>
    </source>
</reference>
<comment type="function">
    <text evidence="5">Catalyzes the NADPH-dependent reduction of N-acetyl-5-glutamyl phosphate to yield N-acetyl-L-glutamate 5-semialdehyde.</text>
</comment>
<dbReference type="InterPro" id="IPR000706">
    <property type="entry name" value="AGPR_type-1"/>
</dbReference>
<evidence type="ECO:0000256" key="3">
    <source>
        <dbReference type="ARBA" id="ARBA00022857"/>
    </source>
</evidence>
<comment type="similarity">
    <text evidence="5">Belongs to the NAGSA dehydrogenase family. Type 1 subfamily.</text>
</comment>
<comment type="subcellular location">
    <subcellularLocation>
        <location evidence="5">Cytoplasm</location>
    </subcellularLocation>
</comment>
<evidence type="ECO:0000256" key="1">
    <source>
        <dbReference type="ARBA" id="ARBA00022571"/>
    </source>
</evidence>
<dbReference type="NCBIfam" id="TIGR01850">
    <property type="entry name" value="argC"/>
    <property type="match status" value="1"/>
</dbReference>
<evidence type="ECO:0000256" key="2">
    <source>
        <dbReference type="ARBA" id="ARBA00022605"/>
    </source>
</evidence>
<gene>
    <name evidence="5" type="primary">argC</name>
    <name evidence="7" type="ORF">AVDCRST_MAG67-4506</name>
</gene>
<dbReference type="Gene3D" id="3.40.50.720">
    <property type="entry name" value="NAD(P)-binding Rossmann-like Domain"/>
    <property type="match status" value="1"/>
</dbReference>
<dbReference type="InterPro" id="IPR000534">
    <property type="entry name" value="Semialdehyde_DH_NAD-bd"/>
</dbReference>
<dbReference type="Pfam" id="PF01118">
    <property type="entry name" value="Semialdhyde_dh"/>
    <property type="match status" value="1"/>
</dbReference>
<feature type="domain" description="Semialdehyde dehydrogenase NAD-binding" evidence="6">
    <location>
        <begin position="9"/>
        <end position="144"/>
    </location>
</feature>
<dbReference type="EC" id="1.2.1.38" evidence="5"/>
<dbReference type="InterPro" id="IPR036291">
    <property type="entry name" value="NAD(P)-bd_dom_sf"/>
</dbReference>
<dbReference type="PANTHER" id="PTHR32338:SF10">
    <property type="entry name" value="N-ACETYL-GAMMA-GLUTAMYL-PHOSPHATE REDUCTASE, CHLOROPLASTIC-RELATED"/>
    <property type="match status" value="1"/>
</dbReference>
<evidence type="ECO:0000256" key="4">
    <source>
        <dbReference type="ARBA" id="ARBA00023002"/>
    </source>
</evidence>
<keyword evidence="2 5" id="KW-0028">Amino-acid biosynthesis</keyword>
<organism evidence="7">
    <name type="scientific">uncultured Solirubrobacteraceae bacterium</name>
    <dbReference type="NCBI Taxonomy" id="1162706"/>
    <lineage>
        <taxon>Bacteria</taxon>
        <taxon>Bacillati</taxon>
        <taxon>Actinomycetota</taxon>
        <taxon>Thermoleophilia</taxon>
        <taxon>Solirubrobacterales</taxon>
        <taxon>Solirubrobacteraceae</taxon>
        <taxon>environmental samples</taxon>
    </lineage>
</organism>
<name>A0A6J4TVT0_9ACTN</name>
<dbReference type="GO" id="GO:0005737">
    <property type="term" value="C:cytoplasm"/>
    <property type="evidence" value="ECO:0007669"/>
    <property type="project" value="UniProtKB-SubCell"/>
</dbReference>